<keyword evidence="1" id="KW-0812">Transmembrane</keyword>
<feature type="transmembrane region" description="Helical" evidence="1">
    <location>
        <begin position="85"/>
        <end position="103"/>
    </location>
</feature>
<sequence>MMARVAEFCCGGDSGEGGGNGFGKSGGCVDAVVVIDFNDDIREICYCSILIGCYLKKTLFKIECRSCLIPSYFVRQNSSVTGARSLYINLLLSNAAILLALTLDTNPPYH</sequence>
<evidence type="ECO:0000256" key="1">
    <source>
        <dbReference type="SAM" id="Phobius"/>
    </source>
</evidence>
<dbReference type="EMBL" id="OX597824">
    <property type="protein sequence ID" value="CAI9730090.1"/>
    <property type="molecule type" value="Genomic_DNA"/>
</dbReference>
<keyword evidence="1" id="KW-1133">Transmembrane helix</keyword>
<keyword evidence="1" id="KW-0472">Membrane</keyword>
<accession>A0AA36B8Z7</accession>
<name>A0AA36B8Z7_OCTVU</name>
<evidence type="ECO:0000313" key="3">
    <source>
        <dbReference type="Proteomes" id="UP001162480"/>
    </source>
</evidence>
<evidence type="ECO:0000313" key="2">
    <source>
        <dbReference type="EMBL" id="CAI9730090.1"/>
    </source>
</evidence>
<reference evidence="2" key="1">
    <citation type="submission" date="2023-08" db="EMBL/GenBank/DDBJ databases">
        <authorList>
            <person name="Alioto T."/>
            <person name="Alioto T."/>
            <person name="Gomez Garrido J."/>
        </authorList>
    </citation>
    <scope>NUCLEOTIDE SEQUENCE</scope>
</reference>
<gene>
    <name evidence="2" type="ORF">OCTVUL_1B009428</name>
</gene>
<protein>
    <submittedName>
        <fullName evidence="2">Uncharacterized protein</fullName>
    </submittedName>
</protein>
<dbReference type="AlphaFoldDB" id="A0AA36B8Z7"/>
<organism evidence="2 3">
    <name type="scientific">Octopus vulgaris</name>
    <name type="common">Common octopus</name>
    <dbReference type="NCBI Taxonomy" id="6645"/>
    <lineage>
        <taxon>Eukaryota</taxon>
        <taxon>Metazoa</taxon>
        <taxon>Spiralia</taxon>
        <taxon>Lophotrochozoa</taxon>
        <taxon>Mollusca</taxon>
        <taxon>Cephalopoda</taxon>
        <taxon>Coleoidea</taxon>
        <taxon>Octopodiformes</taxon>
        <taxon>Octopoda</taxon>
        <taxon>Incirrata</taxon>
        <taxon>Octopodidae</taxon>
        <taxon>Octopus</taxon>
    </lineage>
</organism>
<keyword evidence="3" id="KW-1185">Reference proteome</keyword>
<dbReference type="Proteomes" id="UP001162480">
    <property type="component" value="Chromosome 11"/>
</dbReference>
<proteinExistence type="predicted"/>